<dbReference type="Proteomes" id="UP001281003">
    <property type="component" value="Unassembled WGS sequence"/>
</dbReference>
<dbReference type="GO" id="GO:0016020">
    <property type="term" value="C:membrane"/>
    <property type="evidence" value="ECO:0007669"/>
    <property type="project" value="UniProtKB-SubCell"/>
</dbReference>
<gene>
    <name evidence="9" type="ORF">B0T20DRAFT_35675</name>
</gene>
<evidence type="ECO:0000259" key="8">
    <source>
        <dbReference type="Pfam" id="PF20684"/>
    </source>
</evidence>
<evidence type="ECO:0000256" key="1">
    <source>
        <dbReference type="ARBA" id="ARBA00004141"/>
    </source>
</evidence>
<feature type="transmembrane region" description="Helical" evidence="7">
    <location>
        <begin position="20"/>
        <end position="42"/>
    </location>
</feature>
<evidence type="ECO:0000256" key="7">
    <source>
        <dbReference type="SAM" id="Phobius"/>
    </source>
</evidence>
<name>A0AAE0P8V1_SORBR</name>
<feature type="transmembrane region" description="Helical" evidence="7">
    <location>
        <begin position="100"/>
        <end position="122"/>
    </location>
</feature>
<proteinExistence type="inferred from homology"/>
<dbReference type="AlphaFoldDB" id="A0AAE0P8V1"/>
<reference evidence="9" key="2">
    <citation type="submission" date="2023-07" db="EMBL/GenBank/DDBJ databases">
        <authorList>
            <consortium name="Lawrence Berkeley National Laboratory"/>
            <person name="Haridas S."/>
            <person name="Hensen N."/>
            <person name="Bonometti L."/>
            <person name="Westerberg I."/>
            <person name="Brannstrom I.O."/>
            <person name="Guillou S."/>
            <person name="Cros-Aarteil S."/>
            <person name="Calhoun S."/>
            <person name="Kuo A."/>
            <person name="Mondo S."/>
            <person name="Pangilinan J."/>
            <person name="Riley R."/>
            <person name="LaButti K."/>
            <person name="Andreopoulos B."/>
            <person name="Lipzen A."/>
            <person name="Chen C."/>
            <person name="Yanf M."/>
            <person name="Daum C."/>
            <person name="Ng V."/>
            <person name="Clum A."/>
            <person name="Steindorff A."/>
            <person name="Ohm R."/>
            <person name="Martin F."/>
            <person name="Silar P."/>
            <person name="Natvig D."/>
            <person name="Lalanne C."/>
            <person name="Gautier V."/>
            <person name="Ament-velasquez S.L."/>
            <person name="Kruys A."/>
            <person name="Hutchinson M.I."/>
            <person name="Powell A.J."/>
            <person name="Barry K."/>
            <person name="Miller A.N."/>
            <person name="Grigoriev I.V."/>
            <person name="Debuchy R."/>
            <person name="Gladieux P."/>
            <person name="Thoren M.H."/>
            <person name="Johannesson H."/>
        </authorList>
    </citation>
    <scope>NUCLEOTIDE SEQUENCE</scope>
    <source>
        <strain evidence="9">FGSC 1904</strain>
    </source>
</reference>
<dbReference type="EMBL" id="JAUTDP010000010">
    <property type="protein sequence ID" value="KAK3395472.1"/>
    <property type="molecule type" value="Genomic_DNA"/>
</dbReference>
<feature type="transmembrane region" description="Helical" evidence="7">
    <location>
        <begin position="134"/>
        <end position="162"/>
    </location>
</feature>
<comment type="similarity">
    <text evidence="5">Belongs to the SAT4 family.</text>
</comment>
<dbReference type="InterPro" id="IPR052337">
    <property type="entry name" value="SAT4-like"/>
</dbReference>
<evidence type="ECO:0000256" key="6">
    <source>
        <dbReference type="SAM" id="MobiDB-lite"/>
    </source>
</evidence>
<organism evidence="9 10">
    <name type="scientific">Sordaria brevicollis</name>
    <dbReference type="NCBI Taxonomy" id="83679"/>
    <lineage>
        <taxon>Eukaryota</taxon>
        <taxon>Fungi</taxon>
        <taxon>Dikarya</taxon>
        <taxon>Ascomycota</taxon>
        <taxon>Pezizomycotina</taxon>
        <taxon>Sordariomycetes</taxon>
        <taxon>Sordariomycetidae</taxon>
        <taxon>Sordariales</taxon>
        <taxon>Sordariaceae</taxon>
        <taxon>Sordaria</taxon>
    </lineage>
</organism>
<sequence>MSNSTAAAEEEIVWESRAHVPITVVTVVLSFALLAVGLRTYARAVVIRQFGKDDWAAIIALIFAMGSGIMVASNTIYGAGYHINDPRVDMTQFWKYLRTFYISIVLYNASLTAIKLTFLLQYYRVLTTRKMRLVVIYALVFVAMWSISQLLIVIFTCTPIEAFWLGTKEQGGVGTCIPNLPFWYVNAAGNILTDVMIFVIPLPALGSLNLRKQQKLALIGVFCLGFFTCAISIIRIQYLKLSDDTTWDNVDSSCWSVSELASGIICSCLPTLRPLLSHFMPSMGSRSAPSHAKYVHHSSGRDDTEGSGLGTRNKSGKFGGRSVVYPEDVELQTKSGSQEELEKHAAVIAHTAIPAQQGGYPAGQHHHHHHHHARTASKDQFNRSPSQNRGPGAAAARVEEDGYVPPNQLGLQPTVRTEVRVGSQHQQSRWTRPVEGQISVKHDLVVTQDYN</sequence>
<keyword evidence="2 7" id="KW-0812">Transmembrane</keyword>
<evidence type="ECO:0000256" key="5">
    <source>
        <dbReference type="ARBA" id="ARBA00038359"/>
    </source>
</evidence>
<feature type="domain" description="Rhodopsin" evidence="8">
    <location>
        <begin position="38"/>
        <end position="277"/>
    </location>
</feature>
<comment type="caution">
    <text evidence="9">The sequence shown here is derived from an EMBL/GenBank/DDBJ whole genome shotgun (WGS) entry which is preliminary data.</text>
</comment>
<feature type="region of interest" description="Disordered" evidence="6">
    <location>
        <begin position="356"/>
        <end position="410"/>
    </location>
</feature>
<feature type="compositionally biased region" description="Basic residues" evidence="6">
    <location>
        <begin position="364"/>
        <end position="375"/>
    </location>
</feature>
<reference evidence="9" key="1">
    <citation type="journal article" date="2023" name="Mol. Phylogenet. Evol.">
        <title>Genome-scale phylogeny and comparative genomics of the fungal order Sordariales.</title>
        <authorList>
            <person name="Hensen N."/>
            <person name="Bonometti L."/>
            <person name="Westerberg I."/>
            <person name="Brannstrom I.O."/>
            <person name="Guillou S."/>
            <person name="Cros-Aarteil S."/>
            <person name="Calhoun S."/>
            <person name="Haridas S."/>
            <person name="Kuo A."/>
            <person name="Mondo S."/>
            <person name="Pangilinan J."/>
            <person name="Riley R."/>
            <person name="LaButti K."/>
            <person name="Andreopoulos B."/>
            <person name="Lipzen A."/>
            <person name="Chen C."/>
            <person name="Yan M."/>
            <person name="Daum C."/>
            <person name="Ng V."/>
            <person name="Clum A."/>
            <person name="Steindorff A."/>
            <person name="Ohm R.A."/>
            <person name="Martin F."/>
            <person name="Silar P."/>
            <person name="Natvig D.O."/>
            <person name="Lalanne C."/>
            <person name="Gautier V."/>
            <person name="Ament-Velasquez S.L."/>
            <person name="Kruys A."/>
            <person name="Hutchinson M.I."/>
            <person name="Powell A.J."/>
            <person name="Barry K."/>
            <person name="Miller A.N."/>
            <person name="Grigoriev I.V."/>
            <person name="Debuchy R."/>
            <person name="Gladieux P."/>
            <person name="Hiltunen Thoren M."/>
            <person name="Johannesson H."/>
        </authorList>
    </citation>
    <scope>NUCLEOTIDE SEQUENCE</scope>
    <source>
        <strain evidence="9">FGSC 1904</strain>
    </source>
</reference>
<dbReference type="PANTHER" id="PTHR33048:SF47">
    <property type="entry name" value="INTEGRAL MEMBRANE PROTEIN-RELATED"/>
    <property type="match status" value="1"/>
</dbReference>
<evidence type="ECO:0000256" key="3">
    <source>
        <dbReference type="ARBA" id="ARBA00022989"/>
    </source>
</evidence>
<evidence type="ECO:0000256" key="2">
    <source>
        <dbReference type="ARBA" id="ARBA00022692"/>
    </source>
</evidence>
<keyword evidence="3 7" id="KW-1133">Transmembrane helix</keyword>
<dbReference type="InterPro" id="IPR049326">
    <property type="entry name" value="Rhodopsin_dom_fungi"/>
</dbReference>
<protein>
    <recommendedName>
        <fullName evidence="8">Rhodopsin domain-containing protein</fullName>
    </recommendedName>
</protein>
<dbReference type="Pfam" id="PF20684">
    <property type="entry name" value="Fung_rhodopsin"/>
    <property type="match status" value="1"/>
</dbReference>
<keyword evidence="4 7" id="KW-0472">Membrane</keyword>
<evidence type="ECO:0000313" key="10">
    <source>
        <dbReference type="Proteomes" id="UP001281003"/>
    </source>
</evidence>
<feature type="transmembrane region" description="Helical" evidence="7">
    <location>
        <begin position="182"/>
        <end position="204"/>
    </location>
</feature>
<feature type="transmembrane region" description="Helical" evidence="7">
    <location>
        <begin position="216"/>
        <end position="236"/>
    </location>
</feature>
<comment type="subcellular location">
    <subcellularLocation>
        <location evidence="1">Membrane</location>
        <topology evidence="1">Multi-pass membrane protein</topology>
    </subcellularLocation>
</comment>
<feature type="transmembrane region" description="Helical" evidence="7">
    <location>
        <begin position="54"/>
        <end position="80"/>
    </location>
</feature>
<accession>A0AAE0P8V1</accession>
<evidence type="ECO:0000256" key="4">
    <source>
        <dbReference type="ARBA" id="ARBA00023136"/>
    </source>
</evidence>
<feature type="region of interest" description="Disordered" evidence="6">
    <location>
        <begin position="290"/>
        <end position="321"/>
    </location>
</feature>
<dbReference type="PANTHER" id="PTHR33048">
    <property type="entry name" value="PTH11-LIKE INTEGRAL MEMBRANE PROTEIN (AFU_ORTHOLOGUE AFUA_5G11245)"/>
    <property type="match status" value="1"/>
</dbReference>
<evidence type="ECO:0000313" key="9">
    <source>
        <dbReference type="EMBL" id="KAK3395472.1"/>
    </source>
</evidence>
<keyword evidence="10" id="KW-1185">Reference proteome</keyword>